<evidence type="ECO:0000256" key="1">
    <source>
        <dbReference type="SAM" id="MobiDB-lite"/>
    </source>
</evidence>
<protein>
    <recommendedName>
        <fullName evidence="4">Dedicator of cytokinesis protein 11</fullName>
    </recommendedName>
</protein>
<dbReference type="GO" id="GO:0007264">
    <property type="term" value="P:small GTPase-mediated signal transduction"/>
    <property type="evidence" value="ECO:0007669"/>
    <property type="project" value="InterPro"/>
</dbReference>
<dbReference type="GO" id="GO:0002315">
    <property type="term" value="P:marginal zone B cell differentiation"/>
    <property type="evidence" value="ECO:0007669"/>
    <property type="project" value="TreeGrafter"/>
</dbReference>
<sequence length="258" mass="29602">MLWSPSTQLASDGNPRGSSPESFIHGIAESQLRYIRQKSNGRNFFQGIFSVTNPHPEIFLVARIEKVLQGNITHCAEPYIKNSDPAKTAQKVHRTAKQVCSRLGQYRMPFAWAARPIFKDIQGSLDLDGRFSPLYKQDSSKLSSEDILKLLSEYKKPEKTKLQIIPGQLNITVECVPVDLSNCITSSYVPLKPFEKNCQNITVEVEEFVPEMTKYCYPFTIYKNHLYVYPLQLKYDSQKTFAKVHSVNYIFWGVKCYL</sequence>
<dbReference type="GO" id="GO:0005085">
    <property type="term" value="F:guanyl-nucleotide exchange factor activity"/>
    <property type="evidence" value="ECO:0007669"/>
    <property type="project" value="InterPro"/>
</dbReference>
<name>A0AB34GRB2_ESCRO</name>
<accession>A0AB34GRB2</accession>
<keyword evidence="3" id="KW-1185">Reference proteome</keyword>
<evidence type="ECO:0008006" key="4">
    <source>
        <dbReference type="Google" id="ProtNLM"/>
    </source>
</evidence>
<reference evidence="2 3" key="1">
    <citation type="submission" date="2022-11" db="EMBL/GenBank/DDBJ databases">
        <title>Whole genome sequence of Eschrichtius robustus ER-17-0199.</title>
        <authorList>
            <person name="Bruniche-Olsen A."/>
            <person name="Black A.N."/>
            <person name="Fields C.J."/>
            <person name="Walden K."/>
            <person name="Dewoody J.A."/>
        </authorList>
    </citation>
    <scope>NUCLEOTIDE SEQUENCE [LARGE SCALE GENOMIC DNA]</scope>
    <source>
        <strain evidence="2">ER-17-0199</strain>
        <tissue evidence="2">Blubber</tissue>
    </source>
</reference>
<comment type="caution">
    <text evidence="2">The sequence shown here is derived from an EMBL/GenBank/DDBJ whole genome shotgun (WGS) entry which is preliminary data.</text>
</comment>
<evidence type="ECO:0000313" key="2">
    <source>
        <dbReference type="EMBL" id="KAJ8781989.1"/>
    </source>
</evidence>
<dbReference type="GO" id="GO:0051491">
    <property type="term" value="P:positive regulation of filopodium assembly"/>
    <property type="evidence" value="ECO:0007669"/>
    <property type="project" value="TreeGrafter"/>
</dbReference>
<evidence type="ECO:0000313" key="3">
    <source>
        <dbReference type="Proteomes" id="UP001159641"/>
    </source>
</evidence>
<organism evidence="2 3">
    <name type="scientific">Eschrichtius robustus</name>
    <name type="common">California gray whale</name>
    <name type="synonym">Eschrichtius gibbosus</name>
    <dbReference type="NCBI Taxonomy" id="9764"/>
    <lineage>
        <taxon>Eukaryota</taxon>
        <taxon>Metazoa</taxon>
        <taxon>Chordata</taxon>
        <taxon>Craniata</taxon>
        <taxon>Vertebrata</taxon>
        <taxon>Euteleostomi</taxon>
        <taxon>Mammalia</taxon>
        <taxon>Eutheria</taxon>
        <taxon>Laurasiatheria</taxon>
        <taxon>Artiodactyla</taxon>
        <taxon>Whippomorpha</taxon>
        <taxon>Cetacea</taxon>
        <taxon>Mysticeti</taxon>
        <taxon>Eschrichtiidae</taxon>
        <taxon>Eschrichtius</taxon>
    </lineage>
</organism>
<dbReference type="PANTHER" id="PTHR23317:SF81">
    <property type="entry name" value="DEDICATOR OF CYTOKINESIS PROTEIN 11"/>
    <property type="match status" value="1"/>
</dbReference>
<dbReference type="Proteomes" id="UP001159641">
    <property type="component" value="Unassembled WGS sequence"/>
</dbReference>
<dbReference type="InterPro" id="IPR026791">
    <property type="entry name" value="DOCK"/>
</dbReference>
<gene>
    <name evidence="2" type="ORF">J1605_010502</name>
</gene>
<dbReference type="PANTHER" id="PTHR23317">
    <property type="entry name" value="DEDICATOR OF CYTOKINESIS DOCK"/>
    <property type="match status" value="1"/>
</dbReference>
<feature type="compositionally biased region" description="Polar residues" evidence="1">
    <location>
        <begin position="1"/>
        <end position="21"/>
    </location>
</feature>
<proteinExistence type="predicted"/>
<feature type="region of interest" description="Disordered" evidence="1">
    <location>
        <begin position="1"/>
        <end position="22"/>
    </location>
</feature>
<dbReference type="EMBL" id="JAIQCJ010002136">
    <property type="protein sequence ID" value="KAJ8781989.1"/>
    <property type="molecule type" value="Genomic_DNA"/>
</dbReference>
<dbReference type="AlphaFoldDB" id="A0AB34GRB2"/>